<evidence type="ECO:0000313" key="9">
    <source>
        <dbReference type="Proteomes" id="UP000534783"/>
    </source>
</evidence>
<feature type="transmembrane region" description="Helical" evidence="7">
    <location>
        <begin position="173"/>
        <end position="196"/>
    </location>
</feature>
<proteinExistence type="inferred from homology"/>
<feature type="transmembrane region" description="Helical" evidence="7">
    <location>
        <begin position="102"/>
        <end position="124"/>
    </location>
</feature>
<dbReference type="Proteomes" id="UP000534783">
    <property type="component" value="Unassembled WGS sequence"/>
</dbReference>
<gene>
    <name evidence="8" type="primary">chrA</name>
    <name evidence="8" type="ORF">MNODULE_04800</name>
</gene>
<evidence type="ECO:0000256" key="5">
    <source>
        <dbReference type="ARBA" id="ARBA00022989"/>
    </source>
</evidence>
<dbReference type="EMBL" id="VTOW01000001">
    <property type="protein sequence ID" value="NKE70062.1"/>
    <property type="molecule type" value="Genomic_DNA"/>
</dbReference>
<accession>A0A7X6DMP8</accession>
<dbReference type="Pfam" id="PF02417">
    <property type="entry name" value="Chromate_transp"/>
    <property type="match status" value="2"/>
</dbReference>
<evidence type="ECO:0000256" key="7">
    <source>
        <dbReference type="SAM" id="Phobius"/>
    </source>
</evidence>
<evidence type="ECO:0000256" key="2">
    <source>
        <dbReference type="ARBA" id="ARBA00005262"/>
    </source>
</evidence>
<evidence type="ECO:0000256" key="6">
    <source>
        <dbReference type="ARBA" id="ARBA00023136"/>
    </source>
</evidence>
<organism evidence="8 9">
    <name type="scientific">Candidatus Manganitrophus noduliformans</name>
    <dbReference type="NCBI Taxonomy" id="2606439"/>
    <lineage>
        <taxon>Bacteria</taxon>
        <taxon>Pseudomonadati</taxon>
        <taxon>Nitrospirota</taxon>
        <taxon>Nitrospiria</taxon>
        <taxon>Candidatus Troglogloeales</taxon>
        <taxon>Candidatus Manganitrophaceae</taxon>
        <taxon>Candidatus Manganitrophus</taxon>
    </lineage>
</organism>
<dbReference type="PIRSF" id="PIRSF004810">
    <property type="entry name" value="ChrA"/>
    <property type="match status" value="1"/>
</dbReference>
<protein>
    <submittedName>
        <fullName evidence="8">Chromate efflux transporter</fullName>
    </submittedName>
</protein>
<feature type="transmembrane region" description="Helical" evidence="7">
    <location>
        <begin position="300"/>
        <end position="322"/>
    </location>
</feature>
<keyword evidence="4 7" id="KW-0812">Transmembrane</keyword>
<keyword evidence="3" id="KW-1003">Cell membrane</keyword>
<feature type="transmembrane region" description="Helical" evidence="7">
    <location>
        <begin position="136"/>
        <end position="153"/>
    </location>
</feature>
<evidence type="ECO:0000313" key="8">
    <source>
        <dbReference type="EMBL" id="NKE70062.1"/>
    </source>
</evidence>
<feature type="transmembrane region" description="Helical" evidence="7">
    <location>
        <begin position="238"/>
        <end position="257"/>
    </location>
</feature>
<keyword evidence="5 7" id="KW-1133">Transmembrane helix</keyword>
<dbReference type="NCBIfam" id="TIGR00937">
    <property type="entry name" value="2A51"/>
    <property type="match status" value="1"/>
</dbReference>
<sequence length="397" mass="42557">MPAWSGFRHSLNRFVQQPHQRNRSLSQRVAEVAALFLRLGVTAFGGPAAHIALMHDETVKRRQWLSDEEFLDLVGATNLIPGPNSTEMAIHIGFRRAGWPGLIVAGVCFIVPAMLIVLALAWGYVRFGATPQAEGLLYGIKPVVIAIIVQALWSLGQKAVKGPLTLAVGVSVLALYFAGIHEIALLFAGGWVVMLVENARRLRGRSSGALLIPAAAAGLSQVSVPFGLPLMFVTFLKIGAVLYGSGYVLLAFLRADFVVRFGWLTDRQLLDAVAIGQVTPGPIFTTATFIGYLLGDLPGAFLATVGIFLPSFIFVAVSNPLIPRIRNSAWASGLLDGVNVASFGLMAAVTWQLGRASFTDPLTILIALISFGLLVRYRVNSTWLIVGGAILGWMASI</sequence>
<feature type="transmembrane region" description="Helical" evidence="7">
    <location>
        <begin position="269"/>
        <end position="294"/>
    </location>
</feature>
<keyword evidence="9" id="KW-1185">Reference proteome</keyword>
<comment type="similarity">
    <text evidence="2">Belongs to the chromate ion transporter (CHR) (TC 2.A.51) family.</text>
</comment>
<keyword evidence="6 7" id="KW-0472">Membrane</keyword>
<feature type="transmembrane region" description="Helical" evidence="7">
    <location>
        <begin position="334"/>
        <end position="352"/>
    </location>
</feature>
<dbReference type="InterPro" id="IPR003370">
    <property type="entry name" value="Chromate_transpt"/>
</dbReference>
<dbReference type="AlphaFoldDB" id="A0A7X6DMP8"/>
<evidence type="ECO:0000256" key="4">
    <source>
        <dbReference type="ARBA" id="ARBA00022692"/>
    </source>
</evidence>
<dbReference type="PANTHER" id="PTHR33567">
    <property type="entry name" value="CHROMATE ION TRANSPORTER (EUROFUNG)"/>
    <property type="match status" value="1"/>
</dbReference>
<feature type="transmembrane region" description="Helical" evidence="7">
    <location>
        <begin position="358"/>
        <end position="375"/>
    </location>
</feature>
<evidence type="ECO:0000256" key="1">
    <source>
        <dbReference type="ARBA" id="ARBA00004651"/>
    </source>
</evidence>
<dbReference type="GO" id="GO:0015109">
    <property type="term" value="F:chromate transmembrane transporter activity"/>
    <property type="evidence" value="ECO:0007669"/>
    <property type="project" value="InterPro"/>
</dbReference>
<dbReference type="PANTHER" id="PTHR33567:SF3">
    <property type="entry name" value="CHROMATE ION TRANSPORTER (EUROFUNG)"/>
    <property type="match status" value="1"/>
</dbReference>
<evidence type="ECO:0000256" key="3">
    <source>
        <dbReference type="ARBA" id="ARBA00022475"/>
    </source>
</evidence>
<feature type="transmembrane region" description="Helical" evidence="7">
    <location>
        <begin position="208"/>
        <end position="232"/>
    </location>
</feature>
<feature type="transmembrane region" description="Helical" evidence="7">
    <location>
        <begin position="29"/>
        <end position="53"/>
    </location>
</feature>
<reference evidence="8 9" key="1">
    <citation type="journal article" date="2020" name="Nature">
        <title>Bacterial chemolithoautotrophy via manganese oxidation.</title>
        <authorList>
            <person name="Yu H."/>
            <person name="Leadbetter J.R."/>
        </authorList>
    </citation>
    <scope>NUCLEOTIDE SEQUENCE [LARGE SCALE GENOMIC DNA]</scope>
    <source>
        <strain evidence="8 9">Mn-1</strain>
    </source>
</reference>
<dbReference type="GO" id="GO:0005886">
    <property type="term" value="C:plasma membrane"/>
    <property type="evidence" value="ECO:0007669"/>
    <property type="project" value="UniProtKB-SubCell"/>
</dbReference>
<name>A0A7X6DMP8_9BACT</name>
<comment type="caution">
    <text evidence="8">The sequence shown here is derived from an EMBL/GenBank/DDBJ whole genome shotgun (WGS) entry which is preliminary data.</text>
</comment>
<dbReference type="InterPro" id="IPR014047">
    <property type="entry name" value="Chr_Tranpt_l_chain"/>
</dbReference>
<comment type="subcellular location">
    <subcellularLocation>
        <location evidence="1">Cell membrane</location>
        <topology evidence="1">Multi-pass membrane protein</topology>
    </subcellularLocation>
</comment>